<organism evidence="1">
    <name type="scientific">Geladintestivirus 1</name>
    <dbReference type="NCBI Taxonomy" id="3233133"/>
    <lineage>
        <taxon>Viruses</taxon>
        <taxon>Duplodnaviria</taxon>
        <taxon>Heunggongvirae</taxon>
        <taxon>Uroviricota</taxon>
        <taxon>Caudoviricetes</taxon>
        <taxon>Crassvirales</taxon>
    </lineage>
</organism>
<proteinExistence type="predicted"/>
<protein>
    <submittedName>
        <fullName evidence="1">Uncharacterized protein</fullName>
    </submittedName>
</protein>
<sequence length="299" mass="33784">MNEQSKETKDLAITKSNELSPGFDNINLLSESGIAKAKLFLTEYMRSDKAGIKSINDGLAIMARAQDLSLPFTTCVEHIHVINGKTGVDVHIIKSLLLRAGVSWERIKDYTPQYNYTDGTTIYLETQLPDYCFKCKNAKESEEKSTVDNIGVYPLAYYKDLKGNLYNQFQISDKCVICINQNHAIKVAKEGKFPVIRVPAQPVDYVTEFEFKRTIHTSSGNKEMTVRSRFSYSEAVTADFFKKDTYVKYARIMIDHRAFTLGARDIADDLIMGCMESGELGLINDTTLENPEYVEVDEA</sequence>
<evidence type="ECO:0000313" key="2">
    <source>
        <dbReference type="EMBL" id="XCO00415.1"/>
    </source>
</evidence>
<evidence type="ECO:0000313" key="3">
    <source>
        <dbReference type="EMBL" id="XCO00512.1"/>
    </source>
</evidence>
<dbReference type="EMBL" id="PP965497">
    <property type="protein sequence ID" value="XCO00317.1"/>
    <property type="molecule type" value="Genomic_DNA"/>
</dbReference>
<accession>A0AAU8MI66</accession>
<reference evidence="1" key="1">
    <citation type="submission" date="2024-06" db="EMBL/GenBank/DDBJ databases">
        <title>Intestivirid acquisition increases across infancy in a wild primate population.</title>
        <authorList>
            <person name="Schneider-Creas I.A."/>
            <person name="Moya I.L."/>
            <person name="Chiou K.L."/>
            <person name="Baniel A."/>
            <person name="Azanaw Haile A."/>
            <person name="Kebede F."/>
            <person name="Abebe B."/>
            <person name="Snyder-Mackler N."/>
            <person name="Varsani A."/>
        </authorList>
    </citation>
    <scope>NUCLEOTIDE SEQUENCE</scope>
    <source>
        <strain evidence="1">Int_RNL_2016_0117_DIX</strain>
        <strain evidence="3">Int_RNL_2017_0546_COW</strain>
        <strain evidence="2">Int_RNL_2018_0945_COW</strain>
    </source>
</reference>
<name>A0AAU8MI66_9CAUD</name>
<dbReference type="EMBL" id="PP965498">
    <property type="protein sequence ID" value="XCO00415.1"/>
    <property type="molecule type" value="Genomic_DNA"/>
</dbReference>
<dbReference type="EMBL" id="PP965499">
    <property type="protein sequence ID" value="XCO00512.1"/>
    <property type="molecule type" value="Genomic_DNA"/>
</dbReference>
<evidence type="ECO:0000313" key="1">
    <source>
        <dbReference type="EMBL" id="XCO00317.1"/>
    </source>
</evidence>